<evidence type="ECO:0000256" key="1">
    <source>
        <dbReference type="ARBA" id="ARBA00022884"/>
    </source>
</evidence>
<dbReference type="PANTHER" id="PTHR47640:SF11">
    <property type="entry name" value="RNA-BINDING PROTEIN 42"/>
    <property type="match status" value="1"/>
</dbReference>
<keyword evidence="1" id="KW-0694">RNA-binding</keyword>
<evidence type="ECO:0000313" key="3">
    <source>
        <dbReference type="Proteomes" id="UP000092460"/>
    </source>
</evidence>
<keyword evidence="3" id="KW-1185">Reference proteome</keyword>
<dbReference type="STRING" id="67801.A0A1B0BAL5"/>
<dbReference type="VEuPathDB" id="VectorBase:GPPI024033"/>
<dbReference type="AlphaFoldDB" id="A0A1B0BAL5"/>
<accession>A0A1B0BAL5</accession>
<sequence length="107" mass="12611">MIIRFYPIFKKKATPVVLSNAPKLYQRRQSVNVPTVSTKYSKKDRKTIRVTGSQVWEDPTLADWRDDDFRTFCCDLSNEINDEVLMRTINNYPSFQRARVIRHRSAA</sequence>
<dbReference type="GO" id="GO:0003729">
    <property type="term" value="F:mRNA binding"/>
    <property type="evidence" value="ECO:0007669"/>
    <property type="project" value="InterPro"/>
</dbReference>
<protein>
    <submittedName>
        <fullName evidence="2">Uncharacterized protein</fullName>
    </submittedName>
</protein>
<dbReference type="InterPro" id="IPR050825">
    <property type="entry name" value="RBM42_RBP45_47-like"/>
</dbReference>
<evidence type="ECO:0000313" key="2">
    <source>
        <dbReference type="EnsemblMetazoa" id="GPPI024033-PA"/>
    </source>
</evidence>
<name>A0A1B0BAL5_9MUSC</name>
<dbReference type="PANTHER" id="PTHR47640">
    <property type="entry name" value="TRNA SELENOCYSTEINE 1-ASSOCIATED PROTEIN 1-RELATED-RELATED"/>
    <property type="match status" value="1"/>
</dbReference>
<proteinExistence type="predicted"/>
<reference evidence="3" key="1">
    <citation type="submission" date="2015-01" db="EMBL/GenBank/DDBJ databases">
        <authorList>
            <person name="Aksoy S."/>
            <person name="Warren W."/>
            <person name="Wilson R.K."/>
        </authorList>
    </citation>
    <scope>NUCLEOTIDE SEQUENCE [LARGE SCALE GENOMIC DNA]</scope>
    <source>
        <strain evidence="3">IAEA</strain>
    </source>
</reference>
<reference evidence="2" key="2">
    <citation type="submission" date="2020-05" db="UniProtKB">
        <authorList>
            <consortium name="EnsemblMetazoa"/>
        </authorList>
    </citation>
    <scope>IDENTIFICATION</scope>
    <source>
        <strain evidence="2">IAEA</strain>
    </source>
</reference>
<dbReference type="EnsemblMetazoa" id="GPPI024033-RA">
    <property type="protein sequence ID" value="GPPI024033-PA"/>
    <property type="gene ID" value="GPPI024033"/>
</dbReference>
<organism evidence="2 3">
    <name type="scientific">Glossina palpalis gambiensis</name>
    <dbReference type="NCBI Taxonomy" id="67801"/>
    <lineage>
        <taxon>Eukaryota</taxon>
        <taxon>Metazoa</taxon>
        <taxon>Ecdysozoa</taxon>
        <taxon>Arthropoda</taxon>
        <taxon>Hexapoda</taxon>
        <taxon>Insecta</taxon>
        <taxon>Pterygota</taxon>
        <taxon>Neoptera</taxon>
        <taxon>Endopterygota</taxon>
        <taxon>Diptera</taxon>
        <taxon>Brachycera</taxon>
        <taxon>Muscomorpha</taxon>
        <taxon>Hippoboscoidea</taxon>
        <taxon>Glossinidae</taxon>
        <taxon>Glossina</taxon>
    </lineage>
</organism>
<dbReference type="EMBL" id="JXJN01011050">
    <property type="status" value="NOT_ANNOTATED_CDS"/>
    <property type="molecule type" value="Genomic_DNA"/>
</dbReference>
<dbReference type="Proteomes" id="UP000092460">
    <property type="component" value="Unassembled WGS sequence"/>
</dbReference>